<dbReference type="Proteomes" id="UP000316621">
    <property type="component" value="Chromosome 7"/>
</dbReference>
<evidence type="ECO:0000256" key="2">
    <source>
        <dbReference type="ARBA" id="ARBA00022771"/>
    </source>
</evidence>
<evidence type="ECO:0000256" key="1">
    <source>
        <dbReference type="ARBA" id="ARBA00022723"/>
    </source>
</evidence>
<evidence type="ECO:0000313" key="7">
    <source>
        <dbReference type="Proteomes" id="UP000316621"/>
    </source>
</evidence>
<dbReference type="Gene3D" id="3.30.40.10">
    <property type="entry name" value="Zinc/RING finger domain, C3HC4 (zinc finger)"/>
    <property type="match status" value="1"/>
</dbReference>
<dbReference type="InterPro" id="IPR001965">
    <property type="entry name" value="Znf_PHD"/>
</dbReference>
<evidence type="ECO:0000256" key="3">
    <source>
        <dbReference type="ARBA" id="ARBA00022833"/>
    </source>
</evidence>
<evidence type="ECO:0000259" key="5">
    <source>
        <dbReference type="SMART" id="SM00249"/>
    </source>
</evidence>
<protein>
    <recommendedName>
        <fullName evidence="5">Zinc finger PHD-type domain-containing protein</fullName>
    </recommendedName>
</protein>
<keyword evidence="2" id="KW-0863">Zinc-finger</keyword>
<reference evidence="6 7" key="1">
    <citation type="journal article" date="2018" name="Science">
        <title>The opium poppy genome and morphinan production.</title>
        <authorList>
            <person name="Guo L."/>
            <person name="Winzer T."/>
            <person name="Yang X."/>
            <person name="Li Y."/>
            <person name="Ning Z."/>
            <person name="He Z."/>
            <person name="Teodor R."/>
            <person name="Lu Y."/>
            <person name="Bowser T.A."/>
            <person name="Graham I.A."/>
            <person name="Ye K."/>
        </authorList>
    </citation>
    <scope>NUCLEOTIDE SEQUENCE [LARGE SCALE GENOMIC DNA]</scope>
    <source>
        <strain evidence="7">cv. HN1</strain>
        <tissue evidence="6">Leaves</tissue>
    </source>
</reference>
<dbReference type="SUPFAM" id="SSF57903">
    <property type="entry name" value="FYVE/PHD zinc finger"/>
    <property type="match status" value="1"/>
</dbReference>
<name>A0A4Y7KBU2_PAPSO</name>
<gene>
    <name evidence="6" type="ORF">C5167_032619</name>
</gene>
<dbReference type="GO" id="GO:0008270">
    <property type="term" value="F:zinc ion binding"/>
    <property type="evidence" value="ECO:0007669"/>
    <property type="project" value="UniProtKB-KW"/>
</dbReference>
<dbReference type="InterPro" id="IPR019786">
    <property type="entry name" value="Zinc_finger_PHD-type_CS"/>
</dbReference>
<feature type="compositionally biased region" description="Polar residues" evidence="4">
    <location>
        <begin position="317"/>
        <end position="332"/>
    </location>
</feature>
<dbReference type="OMA" id="WLWVIES"/>
<dbReference type="PROSITE" id="PS01359">
    <property type="entry name" value="ZF_PHD_1"/>
    <property type="match status" value="1"/>
</dbReference>
<feature type="region of interest" description="Disordered" evidence="4">
    <location>
        <begin position="308"/>
        <end position="337"/>
    </location>
</feature>
<keyword evidence="3" id="KW-0862">Zinc</keyword>
<dbReference type="AlphaFoldDB" id="A0A4Y7KBU2"/>
<feature type="region of interest" description="Disordered" evidence="4">
    <location>
        <begin position="189"/>
        <end position="208"/>
    </location>
</feature>
<feature type="compositionally biased region" description="Basic and acidic residues" evidence="4">
    <location>
        <begin position="197"/>
        <end position="208"/>
    </location>
</feature>
<sequence>MDAERAVTDPCPSSNNHEKQLSWLWVIESLSTAKLVDSSFLNVLISKASQLTEDELFGEMAKEKLAVDQLEDLIGGVGTCNLENARFSSKSAKLRLDESERAQDVLTRLLGIICKSNMKVSLLESLKSDVQKFVLYKRAVLSKSSLQQLNSKIAFTCSREIRGLARENHPNKKILVDPEVLDGANSSEKLFSQRGGSSEKEEQQDRRTNCFGGGVNIGAANRDASVNYLEIQSPDENSRHLLSEDGNTLFPEDSCGKGLIYTRERSPEVKKIRGLGGRELGFDIVGNAADRSLEQSLKDGGVRLKHQTSAPIVPENMNETLQDSPPDSTLVSNEKESSCLPEIMQEHYLDKGDSCGDISQLKPLRLNSTPLHVNGSVQDPSERVLVSREKEDSELAKRTLVGGVNFVDDGHGCECIPSKTLKRSREDGEIQHTEEVIAEEALDAYHLKSSSDTEEVISKVGASTYTAVSSKNDEKRACSFDSEMVIAAKKQKCLNYNYPSSLGAQVIGEWTEGNVCRKCNRSGGNLLICSVVSCRVVVHESCAGSSVGVTDSGKYHCPICSCVEAITVYRETKKKAFLVEKKVLFHKNQLSKFMSMLNEQEQQSSEVNPDKELIKNQRDIENQATVEPCTSEHSDDLHRKGLEERTQYCENASTLEERAREKTRKL</sequence>
<keyword evidence="1" id="KW-0479">Metal-binding</keyword>
<dbReference type="OrthoDB" id="608866at2759"/>
<dbReference type="SMART" id="SM00249">
    <property type="entry name" value="PHD"/>
    <property type="match status" value="1"/>
</dbReference>
<keyword evidence="7" id="KW-1185">Reference proteome</keyword>
<dbReference type="EMBL" id="CM010721">
    <property type="protein sequence ID" value="RZC69405.1"/>
    <property type="molecule type" value="Genomic_DNA"/>
</dbReference>
<dbReference type="Gramene" id="RZC69405">
    <property type="protein sequence ID" value="RZC69405"/>
    <property type="gene ID" value="C5167_032619"/>
</dbReference>
<feature type="domain" description="Zinc finger PHD-type" evidence="5">
    <location>
        <begin position="515"/>
        <end position="561"/>
    </location>
</feature>
<organism evidence="6 7">
    <name type="scientific">Papaver somniferum</name>
    <name type="common">Opium poppy</name>
    <dbReference type="NCBI Taxonomy" id="3469"/>
    <lineage>
        <taxon>Eukaryota</taxon>
        <taxon>Viridiplantae</taxon>
        <taxon>Streptophyta</taxon>
        <taxon>Embryophyta</taxon>
        <taxon>Tracheophyta</taxon>
        <taxon>Spermatophyta</taxon>
        <taxon>Magnoliopsida</taxon>
        <taxon>Ranunculales</taxon>
        <taxon>Papaveraceae</taxon>
        <taxon>Papaveroideae</taxon>
        <taxon>Papaver</taxon>
    </lineage>
</organism>
<dbReference type="InterPro" id="IPR011011">
    <property type="entry name" value="Znf_FYVE_PHD"/>
</dbReference>
<accession>A0A4Y7KBU2</accession>
<dbReference type="PANTHER" id="PTHR47863">
    <property type="entry name" value="RING/FYVE/PHD ZINC FINGER SUPERFAMILY PROTEIN"/>
    <property type="match status" value="1"/>
</dbReference>
<dbReference type="InterPro" id="IPR013083">
    <property type="entry name" value="Znf_RING/FYVE/PHD"/>
</dbReference>
<evidence type="ECO:0000313" key="6">
    <source>
        <dbReference type="EMBL" id="RZC69405.1"/>
    </source>
</evidence>
<dbReference type="PANTHER" id="PTHR47863:SF4">
    <property type="entry name" value="RING_FYVE_PHD ZINC FINGER SUPERFAMILY PROTEIN"/>
    <property type="match status" value="1"/>
</dbReference>
<evidence type="ECO:0000256" key="4">
    <source>
        <dbReference type="SAM" id="MobiDB-lite"/>
    </source>
</evidence>
<proteinExistence type="predicted"/>